<feature type="region of interest" description="Disordered" evidence="8">
    <location>
        <begin position="1"/>
        <end position="40"/>
    </location>
</feature>
<comment type="caution">
    <text evidence="10">The sequence shown here is derived from an EMBL/GenBank/DDBJ whole genome shotgun (WGS) entry which is preliminary data.</text>
</comment>
<keyword evidence="5 9" id="KW-0812">Transmembrane</keyword>
<name>A0ABD3H375_9MARC</name>
<keyword evidence="4" id="KW-0808">Transferase</keyword>
<evidence type="ECO:0000256" key="7">
    <source>
        <dbReference type="ARBA" id="ARBA00023136"/>
    </source>
</evidence>
<comment type="similarity">
    <text evidence="2">Belongs to the glycosyltransferase 92 family.</text>
</comment>
<dbReference type="Proteomes" id="UP001633002">
    <property type="component" value="Unassembled WGS sequence"/>
</dbReference>
<dbReference type="GO" id="GO:0016757">
    <property type="term" value="F:glycosyltransferase activity"/>
    <property type="evidence" value="ECO:0007669"/>
    <property type="project" value="UniProtKB-KW"/>
</dbReference>
<evidence type="ECO:0000256" key="9">
    <source>
        <dbReference type="SAM" id="Phobius"/>
    </source>
</evidence>
<comment type="subcellular location">
    <subcellularLocation>
        <location evidence="1">Membrane</location>
        <topology evidence="1">Single-pass membrane protein</topology>
    </subcellularLocation>
</comment>
<evidence type="ECO:0000313" key="10">
    <source>
        <dbReference type="EMBL" id="KAL3683884.1"/>
    </source>
</evidence>
<evidence type="ECO:0000256" key="6">
    <source>
        <dbReference type="ARBA" id="ARBA00022989"/>
    </source>
</evidence>
<sequence length="741" mass="83935">MNQRPECHRRSRGGYEEGEEEKEGDQITVNNMPPSKGRDSSVVLMNRDLSNRDLSQLHIPSSSWREPLPLATGSSKGKTGNHLGYRKGSSWNHWLGASWKSLMLSLVLLVLCGTLLIVSEVFNDQLGTDSLAGGLPGLSSFNVVEEQEDGVAHGRTGLRLVRDIVAFPDEVMLLVTTDPNTLKPDKNSLQCLFGGNERTGIYTIEWKDDAKTILAVRCQNPSLPVNETEFATLIFADSNVPLLTAVQNTSNSSWNPLVYETITLPDSVLLFAKGLVDSQGRPNNHSKVLDKLHCSFGGQYEDELGARLSIEVKTKVVVISQEVVRCELPPQDQIQQLKGLPVTLYVPKVGKFRTVAYFDIPERLMNPSKPDQNPQGQEKFFVCACTMLWNQADFLREWIMYHGFLGIEKWYLYDNNSDDDIEEVLGSLSNDYNVSRIPWPWIKTQEAGFSHCALRAKAECKWVLFADVDEFVYPSLDLHLVLSHTSQKGARNSINLARNQSLESLPKIAFPLTGNWDKKPSLEAMSNYIRKQNTSIIRTLIERTVTRGLRENKTVGEVRLVCHNFGPSNLVTAPEQGVTVGYTCRTKKAERHKSFVLLEAISDTLLNVVHHFKLADGYRQMPVHVRIAVINHYKYQVWEVFKAKFVRRVATYVTDWKSFNKTSFSHDVTPGLGTDAIEPEDWPSKFCEEEDHGLRNFTLTYFRNPESPEKMLWHLDGRITQLQKQRNREAEEQKSLPQAAR</sequence>
<accession>A0ABD3H375</accession>
<keyword evidence="11" id="KW-1185">Reference proteome</keyword>
<evidence type="ECO:0000256" key="8">
    <source>
        <dbReference type="SAM" id="MobiDB-lite"/>
    </source>
</evidence>
<dbReference type="SUPFAM" id="SSF53448">
    <property type="entry name" value="Nucleotide-diphospho-sugar transferases"/>
    <property type="match status" value="1"/>
</dbReference>
<evidence type="ECO:0000256" key="5">
    <source>
        <dbReference type="ARBA" id="ARBA00022692"/>
    </source>
</evidence>
<feature type="transmembrane region" description="Helical" evidence="9">
    <location>
        <begin position="102"/>
        <end position="122"/>
    </location>
</feature>
<dbReference type="CDD" id="cd00761">
    <property type="entry name" value="Glyco_tranf_GTA_type"/>
    <property type="match status" value="1"/>
</dbReference>
<evidence type="ECO:0000256" key="2">
    <source>
        <dbReference type="ARBA" id="ARBA00007647"/>
    </source>
</evidence>
<evidence type="ECO:0000256" key="4">
    <source>
        <dbReference type="ARBA" id="ARBA00022679"/>
    </source>
</evidence>
<dbReference type="InterPro" id="IPR029044">
    <property type="entry name" value="Nucleotide-diphossugar_trans"/>
</dbReference>
<dbReference type="PANTHER" id="PTHR21461:SF16">
    <property type="entry name" value="GLYCOSYLTRANSFERASE FAMILY 92 PROTEIN RCOM_0530710"/>
    <property type="match status" value="1"/>
</dbReference>
<dbReference type="AlphaFoldDB" id="A0ABD3H375"/>
<keyword evidence="6 9" id="KW-1133">Transmembrane helix</keyword>
<keyword evidence="3" id="KW-0328">Glycosyltransferase</keyword>
<evidence type="ECO:0000313" key="11">
    <source>
        <dbReference type="Proteomes" id="UP001633002"/>
    </source>
</evidence>
<evidence type="ECO:0000256" key="3">
    <source>
        <dbReference type="ARBA" id="ARBA00022676"/>
    </source>
</evidence>
<keyword evidence="7 9" id="KW-0472">Membrane</keyword>
<protein>
    <recommendedName>
        <fullName evidence="12">Glycosyltransferase family 92 protein</fullName>
    </recommendedName>
</protein>
<dbReference type="GO" id="GO:0016020">
    <property type="term" value="C:membrane"/>
    <property type="evidence" value="ECO:0007669"/>
    <property type="project" value="UniProtKB-SubCell"/>
</dbReference>
<evidence type="ECO:0000256" key="1">
    <source>
        <dbReference type="ARBA" id="ARBA00004167"/>
    </source>
</evidence>
<dbReference type="Pfam" id="PF01697">
    <property type="entry name" value="Glyco_transf_92"/>
    <property type="match status" value="1"/>
</dbReference>
<organism evidence="10 11">
    <name type="scientific">Riccia sorocarpa</name>
    <dbReference type="NCBI Taxonomy" id="122646"/>
    <lineage>
        <taxon>Eukaryota</taxon>
        <taxon>Viridiplantae</taxon>
        <taxon>Streptophyta</taxon>
        <taxon>Embryophyta</taxon>
        <taxon>Marchantiophyta</taxon>
        <taxon>Marchantiopsida</taxon>
        <taxon>Marchantiidae</taxon>
        <taxon>Marchantiales</taxon>
        <taxon>Ricciaceae</taxon>
        <taxon>Riccia</taxon>
    </lineage>
</organism>
<gene>
    <name evidence="10" type="ORF">R1sor_001906</name>
</gene>
<dbReference type="InterPro" id="IPR008166">
    <property type="entry name" value="Glyco_transf_92"/>
</dbReference>
<proteinExistence type="inferred from homology"/>
<dbReference type="EMBL" id="JBJQOH010000006">
    <property type="protein sequence ID" value="KAL3683884.1"/>
    <property type="molecule type" value="Genomic_DNA"/>
</dbReference>
<reference evidence="10 11" key="1">
    <citation type="submission" date="2024-09" db="EMBL/GenBank/DDBJ databases">
        <title>Chromosome-scale assembly of Riccia sorocarpa.</title>
        <authorList>
            <person name="Paukszto L."/>
        </authorList>
    </citation>
    <scope>NUCLEOTIDE SEQUENCE [LARGE SCALE GENOMIC DNA]</scope>
    <source>
        <strain evidence="10">LP-2024</strain>
        <tissue evidence="10">Aerial parts of the thallus</tissue>
    </source>
</reference>
<evidence type="ECO:0008006" key="12">
    <source>
        <dbReference type="Google" id="ProtNLM"/>
    </source>
</evidence>
<dbReference type="PANTHER" id="PTHR21461">
    <property type="entry name" value="GLYCOSYLTRANSFERASE FAMILY 92 PROTEIN"/>
    <property type="match status" value="1"/>
</dbReference>